<proteinExistence type="predicted"/>
<evidence type="ECO:0000313" key="1">
    <source>
        <dbReference type="EMBL" id="KAG5456405.1"/>
    </source>
</evidence>
<keyword evidence="2" id="KW-1185">Reference proteome</keyword>
<evidence type="ECO:0000313" key="2">
    <source>
        <dbReference type="Proteomes" id="UP000673691"/>
    </source>
</evidence>
<dbReference type="EMBL" id="JAEFCI010011795">
    <property type="protein sequence ID" value="KAG5456405.1"/>
    <property type="molecule type" value="Genomic_DNA"/>
</dbReference>
<reference evidence="1 2" key="1">
    <citation type="journal article" name="Sci. Rep.">
        <title>Genome-scale phylogenetic analyses confirm Olpidium as the closest living zoosporic fungus to the non-flagellated, terrestrial fungi.</title>
        <authorList>
            <person name="Chang Y."/>
            <person name="Rochon D."/>
            <person name="Sekimoto S."/>
            <person name="Wang Y."/>
            <person name="Chovatia M."/>
            <person name="Sandor L."/>
            <person name="Salamov A."/>
            <person name="Grigoriev I.V."/>
            <person name="Stajich J.E."/>
            <person name="Spatafora J.W."/>
        </authorList>
    </citation>
    <scope>NUCLEOTIDE SEQUENCE [LARGE SCALE GENOMIC DNA]</scope>
    <source>
        <strain evidence="1">S191</strain>
    </source>
</reference>
<sequence length="228" mass="25580">MGTQDFRAKGGSCDVQEVLSERDGVLSIVFCRCLQGFQRDCTSSTVPFDNDLRVNLLVDQLFRFPKQLGSQHADGRGAIADFVVLYFRDIDKNLGGRVVECDGLQNRGAVVRHHNLPSARGLQNFILDAQQDRFNIRKKPDPRSTVAYGDGTNGACLEARITRLLERSGYRFGHLRTESANQAGVLATFFRCLMLEDLYWCERLRKTTSAKVELLSRANAKVFRAQGS</sequence>
<name>A0A8H7ZNN4_9FUNG</name>
<accession>A0A8H7ZNN4</accession>
<protein>
    <submittedName>
        <fullName evidence="1">Uncharacterized protein</fullName>
    </submittedName>
</protein>
<dbReference type="AlphaFoldDB" id="A0A8H7ZNN4"/>
<organism evidence="1 2">
    <name type="scientific">Olpidium bornovanus</name>
    <dbReference type="NCBI Taxonomy" id="278681"/>
    <lineage>
        <taxon>Eukaryota</taxon>
        <taxon>Fungi</taxon>
        <taxon>Fungi incertae sedis</taxon>
        <taxon>Olpidiomycota</taxon>
        <taxon>Olpidiomycotina</taxon>
        <taxon>Olpidiomycetes</taxon>
        <taxon>Olpidiales</taxon>
        <taxon>Olpidiaceae</taxon>
        <taxon>Olpidium</taxon>
    </lineage>
</organism>
<dbReference type="OrthoDB" id="10673348at2759"/>
<comment type="caution">
    <text evidence="1">The sequence shown here is derived from an EMBL/GenBank/DDBJ whole genome shotgun (WGS) entry which is preliminary data.</text>
</comment>
<dbReference type="Proteomes" id="UP000673691">
    <property type="component" value="Unassembled WGS sequence"/>
</dbReference>
<gene>
    <name evidence="1" type="ORF">BJ554DRAFT_3864</name>
</gene>